<name>A0A222FJ55_9GAMM</name>
<dbReference type="RefSeq" id="WP_094059870.1">
    <property type="nucleotide sequence ID" value="NZ_CP022530.1"/>
</dbReference>
<dbReference type="EMBL" id="CP022530">
    <property type="protein sequence ID" value="ASP38682.1"/>
    <property type="molecule type" value="Genomic_DNA"/>
</dbReference>
<evidence type="ECO:0000313" key="3">
    <source>
        <dbReference type="Proteomes" id="UP000202440"/>
    </source>
</evidence>
<proteinExistence type="predicted"/>
<keyword evidence="3" id="KW-1185">Reference proteome</keyword>
<dbReference type="AlphaFoldDB" id="A0A222FJ55"/>
<organism evidence="2 3">
    <name type="scientific">Bacterioplanes sanyensis</name>
    <dbReference type="NCBI Taxonomy" id="1249553"/>
    <lineage>
        <taxon>Bacteria</taxon>
        <taxon>Pseudomonadati</taxon>
        <taxon>Pseudomonadota</taxon>
        <taxon>Gammaproteobacteria</taxon>
        <taxon>Oceanospirillales</taxon>
        <taxon>Oceanospirillaceae</taxon>
        <taxon>Bacterioplanes</taxon>
    </lineage>
</organism>
<gene>
    <name evidence="2" type="ORF">CHH28_08315</name>
</gene>
<dbReference type="KEGG" id="bsan:CHH28_08315"/>
<reference evidence="2 3" key="1">
    <citation type="submission" date="2017-07" db="EMBL/GenBank/DDBJ databases">
        <title>Annotated genome sequence of Bacterioplanes sanyensis isolated from Red Sea.</title>
        <authorList>
            <person name="Rehman Z.U."/>
        </authorList>
    </citation>
    <scope>NUCLEOTIDE SEQUENCE [LARGE SCALE GENOMIC DNA]</scope>
    <source>
        <strain evidence="2 3">NV9</strain>
    </source>
</reference>
<protein>
    <submittedName>
        <fullName evidence="2">Uncharacterized protein</fullName>
    </submittedName>
</protein>
<evidence type="ECO:0000313" key="2">
    <source>
        <dbReference type="EMBL" id="ASP38682.1"/>
    </source>
</evidence>
<dbReference type="OrthoDB" id="5600613at2"/>
<dbReference type="Pfam" id="PF20090">
    <property type="entry name" value="DUF6482"/>
    <property type="match status" value="1"/>
</dbReference>
<dbReference type="InterPro" id="IPR045508">
    <property type="entry name" value="DUF6482"/>
</dbReference>
<accession>A0A222FJ55</accession>
<sequence length="107" mass="12076">MAISMNEVRRCTRIDKVIIHSLDLCLYQVSVVVDGNEQYVTDNKGKLLRSFNILNLQTLFEGLPVTQMVLRQQSAYDEMVGQPDREHSNAMEVPLSHTSVGSPLTLQ</sequence>
<evidence type="ECO:0000256" key="1">
    <source>
        <dbReference type="SAM" id="MobiDB-lite"/>
    </source>
</evidence>
<dbReference type="Proteomes" id="UP000202440">
    <property type="component" value="Chromosome"/>
</dbReference>
<feature type="region of interest" description="Disordered" evidence="1">
    <location>
        <begin position="80"/>
        <end position="107"/>
    </location>
</feature>
<feature type="compositionally biased region" description="Polar residues" evidence="1">
    <location>
        <begin position="96"/>
        <end position="107"/>
    </location>
</feature>